<dbReference type="Pfam" id="PF00732">
    <property type="entry name" value="GMC_oxred_N"/>
    <property type="match status" value="1"/>
</dbReference>
<dbReference type="OrthoDB" id="9798604at2"/>
<dbReference type="PANTHER" id="PTHR46056:SF12">
    <property type="entry name" value="LONG-CHAIN-ALCOHOL OXIDASE"/>
    <property type="match status" value="1"/>
</dbReference>
<dbReference type="STRING" id="662755.CRES_0033"/>
<dbReference type="eggNOG" id="COG2303">
    <property type="taxonomic scope" value="Bacteria"/>
</dbReference>
<dbReference type="Gene3D" id="3.50.50.60">
    <property type="entry name" value="FAD/NAD(P)-binding domain"/>
    <property type="match status" value="2"/>
</dbReference>
<dbReference type="AlphaFoldDB" id="F8E0C0"/>
<keyword evidence="8" id="KW-1185">Reference proteome</keyword>
<keyword evidence="4" id="KW-0560">Oxidoreductase</keyword>
<dbReference type="KEGG" id="crd:CRES_0033"/>
<feature type="domain" description="Glucose-methanol-choline oxidoreductase N-terminal" evidence="5">
    <location>
        <begin position="55"/>
        <end position="274"/>
    </location>
</feature>
<protein>
    <submittedName>
        <fullName evidence="7">Oxidoreductase</fullName>
    </submittedName>
</protein>
<keyword evidence="3" id="KW-0274">FAD</keyword>
<dbReference type="InterPro" id="IPR036188">
    <property type="entry name" value="FAD/NAD-bd_sf"/>
</dbReference>
<dbReference type="InterPro" id="IPR000172">
    <property type="entry name" value="GMC_OxRdtase_N"/>
</dbReference>
<comment type="similarity">
    <text evidence="1">Belongs to the GMC oxidoreductase family.</text>
</comment>
<dbReference type="InterPro" id="IPR007867">
    <property type="entry name" value="GMC_OxRtase_C"/>
</dbReference>
<accession>F8E0C0</accession>
<dbReference type="HOGENOM" id="CLU_008878_3_1_11"/>
<evidence type="ECO:0000313" key="8">
    <source>
        <dbReference type="Proteomes" id="UP000000492"/>
    </source>
</evidence>
<sequence>MSQQQRFDAIIIGAGTSGLNIARELSKAGWNVLGLEAGKRYDRRTYPTTEVDGSAQLYWGGGVEVNTETSLAILRPKVVGGGSIVNQALMDRFDDAALDPWRAKSGVSFLNSDDMSEWYARAEGNMVLQTVPEDRRNRNAEIFTKGFEANGYQCAPLRRGQSDCRFAEGNSCIECLSGCRIDSKQSTAVTALPVAEAHGFTLQDRTEVRTIVEHGDHVEVTAIKGGPLDNQVEETYTATRVVLASGAIGNSSLLLRSGFGGQLPALGKDFFTHPQYMNVGVYKDKVRSFEGPLQNYKSDDPGFRRQGFKLENVFAGPSSIALLMPGFGTAHREVMSGFENLACIEVCVRDTNPGQIKINRSGQPVIKKSLNREDKRRRRAGMDAIRNIFNSTGAERIIEGEMGIGLHLMGGCGIGTDKNRSVVDPGFKLHGSNRIFAADSSIFPNAPGINPALTIMALSLRASETILAEG</sequence>
<evidence type="ECO:0000259" key="5">
    <source>
        <dbReference type="Pfam" id="PF00732"/>
    </source>
</evidence>
<dbReference type="RefSeq" id="WP_013887430.1">
    <property type="nucleotide sequence ID" value="NC_015673.1"/>
</dbReference>
<reference evidence="7 8" key="1">
    <citation type="journal article" date="2012" name="BMC Genomics">
        <title>Complete genome sequence, lifestyle, and multi-drug resistance of the human pathogen Corynebacterium resistens DSM 45100 isolated from blood samples of a leukemia patient.</title>
        <authorList>
            <person name="Schroder J."/>
            <person name="Maus I."/>
            <person name="Meyer K."/>
            <person name="Wordemann S."/>
            <person name="Blom J."/>
            <person name="Jaenicke S."/>
            <person name="Schneider J."/>
            <person name="Trost E."/>
            <person name="Tauch A."/>
        </authorList>
    </citation>
    <scope>NUCLEOTIDE SEQUENCE [LARGE SCALE GENOMIC DNA]</scope>
    <source>
        <strain evidence="8">DSM 45100 / JCM 12819 / CCUG 50093 / GTC 2026 / SICGH 158</strain>
    </source>
</reference>
<evidence type="ECO:0000256" key="4">
    <source>
        <dbReference type="ARBA" id="ARBA00023002"/>
    </source>
</evidence>
<dbReference type="GO" id="GO:0050660">
    <property type="term" value="F:flavin adenine dinucleotide binding"/>
    <property type="evidence" value="ECO:0007669"/>
    <property type="project" value="InterPro"/>
</dbReference>
<dbReference type="EMBL" id="CP002857">
    <property type="protein sequence ID" value="AEI08396.1"/>
    <property type="molecule type" value="Genomic_DNA"/>
</dbReference>
<dbReference type="PANTHER" id="PTHR46056">
    <property type="entry name" value="LONG-CHAIN-ALCOHOL OXIDASE"/>
    <property type="match status" value="1"/>
</dbReference>
<evidence type="ECO:0000313" key="7">
    <source>
        <dbReference type="EMBL" id="AEI08396.1"/>
    </source>
</evidence>
<organism evidence="7 8">
    <name type="scientific">Corynebacterium resistens (strain DSM 45100 / JCM 12819 / GTC 2026 / SICGH 158)</name>
    <dbReference type="NCBI Taxonomy" id="662755"/>
    <lineage>
        <taxon>Bacteria</taxon>
        <taxon>Bacillati</taxon>
        <taxon>Actinomycetota</taxon>
        <taxon>Actinomycetes</taxon>
        <taxon>Mycobacteriales</taxon>
        <taxon>Corynebacteriaceae</taxon>
        <taxon>Corynebacterium</taxon>
    </lineage>
</organism>
<evidence type="ECO:0000256" key="1">
    <source>
        <dbReference type="ARBA" id="ARBA00010790"/>
    </source>
</evidence>
<feature type="domain" description="Glucose-methanol-choline oxidoreductase C-terminal" evidence="6">
    <location>
        <begin position="373"/>
        <end position="458"/>
    </location>
</feature>
<proteinExistence type="inferred from homology"/>
<evidence type="ECO:0000256" key="3">
    <source>
        <dbReference type="ARBA" id="ARBA00022827"/>
    </source>
</evidence>
<name>F8E0C0_CORRG</name>
<dbReference type="Proteomes" id="UP000000492">
    <property type="component" value="Chromosome"/>
</dbReference>
<gene>
    <name evidence="7" type="ordered locus">CRES_0033</name>
</gene>
<dbReference type="Pfam" id="PF05199">
    <property type="entry name" value="GMC_oxred_C"/>
    <property type="match status" value="1"/>
</dbReference>
<evidence type="ECO:0000256" key="2">
    <source>
        <dbReference type="ARBA" id="ARBA00022630"/>
    </source>
</evidence>
<evidence type="ECO:0000259" key="6">
    <source>
        <dbReference type="Pfam" id="PF05199"/>
    </source>
</evidence>
<keyword evidence="2" id="KW-0285">Flavoprotein</keyword>
<dbReference type="GO" id="GO:0016614">
    <property type="term" value="F:oxidoreductase activity, acting on CH-OH group of donors"/>
    <property type="evidence" value="ECO:0007669"/>
    <property type="project" value="InterPro"/>
</dbReference>
<dbReference type="SUPFAM" id="SSF51905">
    <property type="entry name" value="FAD/NAD(P)-binding domain"/>
    <property type="match status" value="1"/>
</dbReference>